<gene>
    <name evidence="2" type="ORF">Cvel_15233</name>
</gene>
<proteinExistence type="predicted"/>
<accession>A0A0G4F5A1</accession>
<dbReference type="AlphaFoldDB" id="A0A0G4F5A1"/>
<protein>
    <submittedName>
        <fullName evidence="2">Uncharacterized protein</fullName>
    </submittedName>
</protein>
<dbReference type="EMBL" id="CDMZ01000128">
    <property type="protein sequence ID" value="CEM07435.1"/>
    <property type="molecule type" value="Genomic_DNA"/>
</dbReference>
<sequence>MPLLGRPEGRPLSQIFQMLHGGNWGRRERGDRMQTDHDAEEETEDKGEGRADIEAEEEEERERREEGEGEPSDGGSDIDDLTDLLERQKWEEEPLEGQQGVRRRADRGAGSQPTVRVALSAEGAREGKEEGGGGGERGGDRANGEEEEPDVTIEEWEEKWKFWDSVDLEAEAPDDLDISQLTNISV</sequence>
<feature type="compositionally biased region" description="Basic and acidic residues" evidence="1">
    <location>
        <begin position="123"/>
        <end position="144"/>
    </location>
</feature>
<feature type="region of interest" description="Disordered" evidence="1">
    <location>
        <begin position="1"/>
        <end position="152"/>
    </location>
</feature>
<dbReference type="PhylomeDB" id="A0A0G4F5A1"/>
<feature type="compositionally biased region" description="Basic and acidic residues" evidence="1">
    <location>
        <begin position="25"/>
        <end position="37"/>
    </location>
</feature>
<dbReference type="VEuPathDB" id="CryptoDB:Cvel_15233"/>
<reference evidence="2" key="1">
    <citation type="submission" date="2014-11" db="EMBL/GenBank/DDBJ databases">
        <authorList>
            <person name="Otto D Thomas"/>
            <person name="Naeem Raeece"/>
        </authorList>
    </citation>
    <scope>NUCLEOTIDE SEQUENCE</scope>
</reference>
<name>A0A0G4F5A1_9ALVE</name>
<feature type="compositionally biased region" description="Acidic residues" evidence="1">
    <location>
        <begin position="67"/>
        <end position="83"/>
    </location>
</feature>
<evidence type="ECO:0000256" key="1">
    <source>
        <dbReference type="SAM" id="MobiDB-lite"/>
    </source>
</evidence>
<evidence type="ECO:0000313" key="2">
    <source>
        <dbReference type="EMBL" id="CEM07435.1"/>
    </source>
</evidence>
<organism evidence="2">
    <name type="scientific">Chromera velia CCMP2878</name>
    <dbReference type="NCBI Taxonomy" id="1169474"/>
    <lineage>
        <taxon>Eukaryota</taxon>
        <taxon>Sar</taxon>
        <taxon>Alveolata</taxon>
        <taxon>Colpodellida</taxon>
        <taxon>Chromeraceae</taxon>
        <taxon>Chromera</taxon>
    </lineage>
</organism>